<evidence type="ECO:0000256" key="3">
    <source>
        <dbReference type="ARBA" id="ARBA00022777"/>
    </source>
</evidence>
<proteinExistence type="inferred from homology"/>
<dbReference type="PROSITE" id="PS00445">
    <property type="entry name" value="FGGY_KINASES_2"/>
    <property type="match status" value="1"/>
</dbReference>
<evidence type="ECO:0000256" key="4">
    <source>
        <dbReference type="RuleBase" id="RU003733"/>
    </source>
</evidence>
<sequence length="507" mass="56660">MECVITVELGTNAVRIFAFDLNGNVVASAKGSYPTFHVQPDHSEQDPEQIFITMLYVLKNLITEKLQPQKYAVQSICFIASMHSLLTIDKQGAPIGNAITWADNRGKREAQELKDSDLGKALYHATGTPLHPMSPLVKIAWLKNNDKERFTQASKFLSIKSYILQQLTGEYVIDFSLASATGLLNIHTVQWEADALAFAGIRPAQLPELMSVFGVPGKLRKEYQKLLGLRANTKVMVGSSDGCMATLGAGAWREDKATVTIEDSGAVRVVGRQVLHDDRQRFFNYLLAEDYYISGGPTNNGGVVFEWFAKQFGDFSAPFDTEQIMENLIHEAAHVRPGSDGLLFLPYLLGERAPIWNANARGSYFGLNIKHERQHFIRATIEGILYEVYSIGKILQEHRTIKSLSVNGSFATIPFCAQLMADIFNKPVNMVTNSNSASRGAFLLSAIDMGLYPNFEEAAGSTAYRETLQPREHDHATYGQYFQVFERLSVKLKEEFEVIAELQRVRR</sequence>
<organism evidence="7 8">
    <name type="scientific">Dawidia soli</name>
    <dbReference type="NCBI Taxonomy" id="2782352"/>
    <lineage>
        <taxon>Bacteria</taxon>
        <taxon>Pseudomonadati</taxon>
        <taxon>Bacteroidota</taxon>
        <taxon>Cytophagia</taxon>
        <taxon>Cytophagales</taxon>
        <taxon>Chryseotaleaceae</taxon>
        <taxon>Dawidia</taxon>
    </lineage>
</organism>
<dbReference type="Proteomes" id="UP001319180">
    <property type="component" value="Unassembled WGS sequence"/>
</dbReference>
<dbReference type="InterPro" id="IPR000577">
    <property type="entry name" value="Carb_kinase_FGGY"/>
</dbReference>
<comment type="similarity">
    <text evidence="1 4">Belongs to the FGGY kinase family.</text>
</comment>
<comment type="caution">
    <text evidence="7">The sequence shown here is derived from an EMBL/GenBank/DDBJ whole genome shotgun (WGS) entry which is preliminary data.</text>
</comment>
<name>A0AAP2GKL6_9BACT</name>
<gene>
    <name evidence="7" type="ORF">KK078_21565</name>
</gene>
<feature type="domain" description="Carbohydrate kinase FGGY N-terminal" evidence="5">
    <location>
        <begin position="4"/>
        <end position="248"/>
    </location>
</feature>
<dbReference type="CDD" id="cd07770">
    <property type="entry name" value="ASKHA_NBD_FGGY_GntK"/>
    <property type="match status" value="1"/>
</dbReference>
<dbReference type="SUPFAM" id="SSF53067">
    <property type="entry name" value="Actin-like ATPase domain"/>
    <property type="match status" value="2"/>
</dbReference>
<dbReference type="InterPro" id="IPR018484">
    <property type="entry name" value="FGGY_N"/>
</dbReference>
<dbReference type="Pfam" id="PF02782">
    <property type="entry name" value="FGGY_C"/>
    <property type="match status" value="1"/>
</dbReference>
<keyword evidence="3 4" id="KW-0418">Kinase</keyword>
<dbReference type="GO" id="GO:0016773">
    <property type="term" value="F:phosphotransferase activity, alcohol group as acceptor"/>
    <property type="evidence" value="ECO:0007669"/>
    <property type="project" value="InterPro"/>
</dbReference>
<dbReference type="RefSeq" id="WP_254092394.1">
    <property type="nucleotide sequence ID" value="NZ_JAHESC010000036.1"/>
</dbReference>
<keyword evidence="8" id="KW-1185">Reference proteome</keyword>
<feature type="domain" description="Carbohydrate kinase FGGY C-terminal" evidence="6">
    <location>
        <begin position="289"/>
        <end position="447"/>
    </location>
</feature>
<dbReference type="Gene3D" id="3.30.420.40">
    <property type="match status" value="2"/>
</dbReference>
<dbReference type="PANTHER" id="PTHR43095:SF2">
    <property type="entry name" value="GLUCONOKINASE"/>
    <property type="match status" value="1"/>
</dbReference>
<evidence type="ECO:0000259" key="6">
    <source>
        <dbReference type="Pfam" id="PF02782"/>
    </source>
</evidence>
<evidence type="ECO:0000313" key="7">
    <source>
        <dbReference type="EMBL" id="MBT1689168.1"/>
    </source>
</evidence>
<evidence type="ECO:0000313" key="8">
    <source>
        <dbReference type="Proteomes" id="UP001319180"/>
    </source>
</evidence>
<dbReference type="InterPro" id="IPR050406">
    <property type="entry name" value="FGGY_Carb_Kinase"/>
</dbReference>
<accession>A0AAP2GKL6</accession>
<dbReference type="PIRSF" id="PIRSF000538">
    <property type="entry name" value="GlpK"/>
    <property type="match status" value="1"/>
</dbReference>
<dbReference type="EMBL" id="JAHESC010000036">
    <property type="protein sequence ID" value="MBT1689168.1"/>
    <property type="molecule type" value="Genomic_DNA"/>
</dbReference>
<dbReference type="PANTHER" id="PTHR43095">
    <property type="entry name" value="SUGAR KINASE"/>
    <property type="match status" value="1"/>
</dbReference>
<dbReference type="InterPro" id="IPR018483">
    <property type="entry name" value="Carb_kinase_FGGY_CS"/>
</dbReference>
<dbReference type="InterPro" id="IPR018485">
    <property type="entry name" value="FGGY_C"/>
</dbReference>
<protein>
    <submittedName>
        <fullName evidence="7">Gluconokinase</fullName>
    </submittedName>
</protein>
<reference evidence="7 8" key="1">
    <citation type="submission" date="2021-05" db="EMBL/GenBank/DDBJ databases">
        <title>A Polyphasic approach of four new species of the genus Ohtaekwangia: Ohtaekwangia histidinii sp. nov., Ohtaekwangia cretensis sp. nov., Ohtaekwangia indiensis sp. nov., Ohtaekwangia reichenbachii sp. nov. from diverse environment.</title>
        <authorList>
            <person name="Octaviana S."/>
        </authorList>
    </citation>
    <scope>NUCLEOTIDE SEQUENCE [LARGE SCALE GENOMIC DNA]</scope>
    <source>
        <strain evidence="7 8">PWU37</strain>
    </source>
</reference>
<evidence type="ECO:0000259" key="5">
    <source>
        <dbReference type="Pfam" id="PF00370"/>
    </source>
</evidence>
<dbReference type="Pfam" id="PF00370">
    <property type="entry name" value="FGGY_N"/>
    <property type="match status" value="1"/>
</dbReference>
<dbReference type="InterPro" id="IPR043129">
    <property type="entry name" value="ATPase_NBD"/>
</dbReference>
<evidence type="ECO:0000256" key="2">
    <source>
        <dbReference type="ARBA" id="ARBA00022679"/>
    </source>
</evidence>
<dbReference type="AlphaFoldDB" id="A0AAP2GKL6"/>
<dbReference type="GO" id="GO:0016301">
    <property type="term" value="F:kinase activity"/>
    <property type="evidence" value="ECO:0007669"/>
    <property type="project" value="UniProtKB-KW"/>
</dbReference>
<dbReference type="GO" id="GO:0005975">
    <property type="term" value="P:carbohydrate metabolic process"/>
    <property type="evidence" value="ECO:0007669"/>
    <property type="project" value="InterPro"/>
</dbReference>
<dbReference type="PROSITE" id="PS00933">
    <property type="entry name" value="FGGY_KINASES_1"/>
    <property type="match status" value="1"/>
</dbReference>
<keyword evidence="2 4" id="KW-0808">Transferase</keyword>
<evidence type="ECO:0000256" key="1">
    <source>
        <dbReference type="ARBA" id="ARBA00009156"/>
    </source>
</evidence>